<keyword evidence="1" id="KW-0472">Membrane</keyword>
<feature type="transmembrane region" description="Helical" evidence="1">
    <location>
        <begin position="184"/>
        <end position="202"/>
    </location>
</feature>
<name>A0A6G5QFV7_9BACT</name>
<sequence length="208" mass="23460">MCVGCSYAKSSFCRMKFLNLKGIFIALFSFSITLFADSFVINSDKILSQKVEQKIQSIANELYSKSEIYAGVGVYNKTEFGLKDSFDKLDLKPPYAFLILDVTNKKVEIFADEQTLTLFDKEKILSPYPEKGTILPILASNKGKDIYNAAMLNGYADIAEQIAKSKGITLENSIGNANKDTMNILRLFVYASFIFVLVVIFYRKRVKK</sequence>
<dbReference type="Proteomes" id="UP000503264">
    <property type="component" value="Chromosome"/>
</dbReference>
<organism evidence="2 3">
    <name type="scientific">Campylobacter mucosalis CCUG 21559</name>
    <dbReference type="NCBI Taxonomy" id="1032067"/>
    <lineage>
        <taxon>Bacteria</taxon>
        <taxon>Pseudomonadati</taxon>
        <taxon>Campylobacterota</taxon>
        <taxon>Epsilonproteobacteria</taxon>
        <taxon>Campylobacterales</taxon>
        <taxon>Campylobacteraceae</taxon>
        <taxon>Campylobacter</taxon>
    </lineage>
</organism>
<evidence type="ECO:0000313" key="3">
    <source>
        <dbReference type="Proteomes" id="UP000503264"/>
    </source>
</evidence>
<protein>
    <submittedName>
        <fullName evidence="2">Putative membrane protein</fullName>
    </submittedName>
</protein>
<dbReference type="AlphaFoldDB" id="A0A6G5QFV7"/>
<gene>
    <name evidence="2" type="ORF">CMUC_0761</name>
</gene>
<evidence type="ECO:0000256" key="1">
    <source>
        <dbReference type="SAM" id="Phobius"/>
    </source>
</evidence>
<keyword evidence="1" id="KW-1133">Transmembrane helix</keyword>
<proteinExistence type="predicted"/>
<evidence type="ECO:0000313" key="2">
    <source>
        <dbReference type="EMBL" id="QCD44558.1"/>
    </source>
</evidence>
<accession>A0A6G5QFV7</accession>
<dbReference type="EMBL" id="CP012542">
    <property type="protein sequence ID" value="QCD44558.1"/>
    <property type="molecule type" value="Genomic_DNA"/>
</dbReference>
<keyword evidence="3" id="KW-1185">Reference proteome</keyword>
<keyword evidence="1" id="KW-0812">Transmembrane</keyword>
<reference evidence="2 3" key="1">
    <citation type="submission" date="2016-07" db="EMBL/GenBank/DDBJ databases">
        <title>Comparative genomics of the Campylobacter concisus group.</title>
        <authorList>
            <person name="Miller W.G."/>
            <person name="Yee E."/>
            <person name="Chapman M.H."/>
            <person name="Huynh S."/>
            <person name="Bono J.L."/>
            <person name="On S.L.W."/>
            <person name="StLeger J."/>
            <person name="Foster G."/>
            <person name="Parker C.T."/>
        </authorList>
    </citation>
    <scope>NUCLEOTIDE SEQUENCE [LARGE SCALE GENOMIC DNA]</scope>
    <source>
        <strain evidence="2 3">CCUG 21559</strain>
    </source>
</reference>
<feature type="transmembrane region" description="Helical" evidence="1">
    <location>
        <begin position="20"/>
        <end position="41"/>
    </location>
</feature>